<dbReference type="Gene3D" id="3.90.79.10">
    <property type="entry name" value="Nucleoside Triphosphate Pyrophosphohydrolase"/>
    <property type="match status" value="1"/>
</dbReference>
<sequence>MSRFYPDAPRVGVSVLCLKDNKALMIKRGKEPYLGHWSLPGGLVELGETLKQAAARELLEETGVQAALGEPVETFDSIDRDEHGKVVTHFILTVFRGSYLSGSALAGDDAADVAWVHTDDLENRPTTPGTPERIRRLMLV</sequence>
<keyword evidence="6" id="KW-1185">Reference proteome</keyword>
<dbReference type="PROSITE" id="PS00893">
    <property type="entry name" value="NUDIX_BOX"/>
    <property type="match status" value="1"/>
</dbReference>
<dbReference type="EMBL" id="CP120863">
    <property type="protein sequence ID" value="WFE88843.1"/>
    <property type="molecule type" value="Genomic_DNA"/>
</dbReference>
<dbReference type="GO" id="GO:0016787">
    <property type="term" value="F:hydrolase activity"/>
    <property type="evidence" value="ECO:0007669"/>
    <property type="project" value="UniProtKB-KW"/>
</dbReference>
<keyword evidence="2 3" id="KW-0378">Hydrolase</keyword>
<evidence type="ECO:0000256" key="3">
    <source>
        <dbReference type="RuleBase" id="RU003476"/>
    </source>
</evidence>
<dbReference type="InterPro" id="IPR020084">
    <property type="entry name" value="NUDIX_hydrolase_CS"/>
</dbReference>
<dbReference type="Proteomes" id="UP001209803">
    <property type="component" value="Chromosome"/>
</dbReference>
<dbReference type="RefSeq" id="WP_152503021.1">
    <property type="nucleotide sequence ID" value="NZ_CP120863.1"/>
</dbReference>
<comment type="similarity">
    <text evidence="3">Belongs to the Nudix hydrolase family.</text>
</comment>
<proteinExistence type="inferred from homology"/>
<protein>
    <submittedName>
        <fullName evidence="5">NUDIX hydrolase</fullName>
    </submittedName>
</protein>
<reference evidence="5 6" key="1">
    <citation type="submission" date="2023-03" db="EMBL/GenBank/DDBJ databases">
        <title>Roseibium porphyridii sp. nov. and Roseibium rhodosorbium sp. nov. isolated from marine algae, Porphyridium cruentum and Rhodosorus marinus, respectively.</title>
        <authorList>
            <person name="Lee M.W."/>
            <person name="Choi B.J."/>
            <person name="Lee J.K."/>
            <person name="Choi D.G."/>
            <person name="Baek J.H."/>
            <person name="Bayburt H."/>
            <person name="Kim J.M."/>
            <person name="Han D.M."/>
            <person name="Kim K.H."/>
            <person name="Jeon C.O."/>
        </authorList>
    </citation>
    <scope>NUCLEOTIDE SEQUENCE [LARGE SCALE GENOMIC DNA]</scope>
    <source>
        <strain evidence="5 6">KMA01</strain>
    </source>
</reference>
<feature type="domain" description="Nudix hydrolase" evidence="4">
    <location>
        <begin position="8"/>
        <end position="139"/>
    </location>
</feature>
<comment type="cofactor">
    <cofactor evidence="1">
        <name>Mg(2+)</name>
        <dbReference type="ChEBI" id="CHEBI:18420"/>
    </cofactor>
</comment>
<dbReference type="SUPFAM" id="SSF55811">
    <property type="entry name" value="Nudix"/>
    <property type="match status" value="1"/>
</dbReference>
<accession>A0ABY8F081</accession>
<evidence type="ECO:0000256" key="1">
    <source>
        <dbReference type="ARBA" id="ARBA00001946"/>
    </source>
</evidence>
<dbReference type="PANTHER" id="PTHR43736:SF1">
    <property type="entry name" value="DIHYDRONEOPTERIN TRIPHOSPHATE DIPHOSPHATASE"/>
    <property type="match status" value="1"/>
</dbReference>
<evidence type="ECO:0000313" key="5">
    <source>
        <dbReference type="EMBL" id="WFE88843.1"/>
    </source>
</evidence>
<dbReference type="PANTHER" id="PTHR43736">
    <property type="entry name" value="ADP-RIBOSE PYROPHOSPHATASE"/>
    <property type="match status" value="1"/>
</dbReference>
<gene>
    <name evidence="5" type="ORF">K1718_22190</name>
</gene>
<dbReference type="CDD" id="cd04673">
    <property type="entry name" value="NUDIX_ADPRase"/>
    <property type="match status" value="1"/>
</dbReference>
<evidence type="ECO:0000259" key="4">
    <source>
        <dbReference type="PROSITE" id="PS51462"/>
    </source>
</evidence>
<evidence type="ECO:0000313" key="6">
    <source>
        <dbReference type="Proteomes" id="UP001209803"/>
    </source>
</evidence>
<dbReference type="InterPro" id="IPR015797">
    <property type="entry name" value="NUDIX_hydrolase-like_dom_sf"/>
</dbReference>
<dbReference type="InterPro" id="IPR020476">
    <property type="entry name" value="Nudix_hydrolase"/>
</dbReference>
<organism evidence="5 6">
    <name type="scientific">Roseibium porphyridii</name>
    <dbReference type="NCBI Taxonomy" id="2866279"/>
    <lineage>
        <taxon>Bacteria</taxon>
        <taxon>Pseudomonadati</taxon>
        <taxon>Pseudomonadota</taxon>
        <taxon>Alphaproteobacteria</taxon>
        <taxon>Hyphomicrobiales</taxon>
        <taxon>Stappiaceae</taxon>
        <taxon>Roseibium</taxon>
    </lineage>
</organism>
<dbReference type="PROSITE" id="PS51462">
    <property type="entry name" value="NUDIX"/>
    <property type="match status" value="1"/>
</dbReference>
<name>A0ABY8F081_9HYPH</name>
<dbReference type="InterPro" id="IPR000086">
    <property type="entry name" value="NUDIX_hydrolase_dom"/>
</dbReference>
<dbReference type="PRINTS" id="PR00502">
    <property type="entry name" value="NUDIXFAMILY"/>
</dbReference>
<dbReference type="Pfam" id="PF00293">
    <property type="entry name" value="NUDIX"/>
    <property type="match status" value="1"/>
</dbReference>
<evidence type="ECO:0000256" key="2">
    <source>
        <dbReference type="ARBA" id="ARBA00022801"/>
    </source>
</evidence>